<organism evidence="2 3">
    <name type="scientific">Thanatephorus cucumeris (strain AG1-IA)</name>
    <name type="common">Rice sheath blight fungus</name>
    <name type="synonym">Rhizoctonia solani</name>
    <dbReference type="NCBI Taxonomy" id="983506"/>
    <lineage>
        <taxon>Eukaryota</taxon>
        <taxon>Fungi</taxon>
        <taxon>Dikarya</taxon>
        <taxon>Basidiomycota</taxon>
        <taxon>Agaricomycotina</taxon>
        <taxon>Agaricomycetes</taxon>
        <taxon>Cantharellales</taxon>
        <taxon>Ceratobasidiaceae</taxon>
        <taxon>Rhizoctonia</taxon>
        <taxon>Rhizoctonia solani AG-1</taxon>
    </lineage>
</organism>
<comment type="caution">
    <text evidence="2">The sequence shown here is derived from an EMBL/GenBank/DDBJ whole genome shotgun (WGS) entry which is preliminary data.</text>
</comment>
<protein>
    <submittedName>
        <fullName evidence="2">Uncharacterized protein</fullName>
    </submittedName>
</protein>
<dbReference type="Proteomes" id="UP000011668">
    <property type="component" value="Unassembled WGS sequence"/>
</dbReference>
<evidence type="ECO:0000313" key="3">
    <source>
        <dbReference type="Proteomes" id="UP000011668"/>
    </source>
</evidence>
<feature type="compositionally biased region" description="Polar residues" evidence="1">
    <location>
        <begin position="1"/>
        <end position="17"/>
    </location>
</feature>
<dbReference type="EMBL" id="AFRT01001829">
    <property type="protein sequence ID" value="ELU39289.1"/>
    <property type="molecule type" value="Genomic_DNA"/>
</dbReference>
<dbReference type="AlphaFoldDB" id="L8WSF1"/>
<feature type="region of interest" description="Disordered" evidence="1">
    <location>
        <begin position="1"/>
        <end position="26"/>
    </location>
</feature>
<evidence type="ECO:0000313" key="2">
    <source>
        <dbReference type="EMBL" id="ELU39289.1"/>
    </source>
</evidence>
<gene>
    <name evidence="2" type="ORF">AG1IA_06675</name>
</gene>
<dbReference type="HOGENOM" id="CLU_2887397_0_0_1"/>
<proteinExistence type="predicted"/>
<name>L8WSF1_THACA</name>
<keyword evidence="3" id="KW-1185">Reference proteome</keyword>
<evidence type="ECO:0000256" key="1">
    <source>
        <dbReference type="SAM" id="MobiDB-lite"/>
    </source>
</evidence>
<sequence>MLRSGVTISKPNKSKQPSPRVEHEEKHFAGGAGFALSNQLELECIKDSCEVATILCLIPNTPR</sequence>
<accession>L8WSF1</accession>
<reference evidence="2 3" key="1">
    <citation type="journal article" date="2013" name="Nat. Commun.">
        <title>The evolution and pathogenic mechanisms of the rice sheath blight pathogen.</title>
        <authorList>
            <person name="Zheng A."/>
            <person name="Lin R."/>
            <person name="Xu L."/>
            <person name="Qin P."/>
            <person name="Tang C."/>
            <person name="Ai P."/>
            <person name="Zhang D."/>
            <person name="Liu Y."/>
            <person name="Sun Z."/>
            <person name="Feng H."/>
            <person name="Wang Y."/>
            <person name="Chen Y."/>
            <person name="Liang X."/>
            <person name="Fu R."/>
            <person name="Li Q."/>
            <person name="Zhang J."/>
            <person name="Yu X."/>
            <person name="Xie Z."/>
            <person name="Ding L."/>
            <person name="Guan P."/>
            <person name="Tang J."/>
            <person name="Liang Y."/>
            <person name="Wang S."/>
            <person name="Deng Q."/>
            <person name="Li S."/>
            <person name="Zhu J."/>
            <person name="Wang L."/>
            <person name="Liu H."/>
            <person name="Li P."/>
        </authorList>
    </citation>
    <scope>NUCLEOTIDE SEQUENCE [LARGE SCALE GENOMIC DNA]</scope>
    <source>
        <strain evidence="3">AG-1 IA</strain>
    </source>
</reference>